<evidence type="ECO:0000313" key="2">
    <source>
        <dbReference type="Proteomes" id="UP000518904"/>
    </source>
</evidence>
<dbReference type="Proteomes" id="UP000518904">
    <property type="component" value="Unassembled WGS sequence"/>
</dbReference>
<protein>
    <submittedName>
        <fullName evidence="1">Uncharacterized protein</fullName>
    </submittedName>
</protein>
<name>A0A7Y0SDQ1_VIBPH</name>
<reference evidence="1 2" key="1">
    <citation type="submission" date="2020-04" db="EMBL/GenBank/DDBJ databases">
        <title>Whole-genome sequencing of Vibrio spp. from China reveals different genetic environments of blaCTX-M-14 among diverse lineages.</title>
        <authorList>
            <person name="Zheng Z."/>
            <person name="Ye L."/>
            <person name="Chen S."/>
        </authorList>
    </citation>
    <scope>NUCLEOTIDE SEQUENCE [LARGE SCALE GENOMIC DNA]</scope>
    <source>
        <strain evidence="1 2">Vb0551</strain>
    </source>
</reference>
<dbReference type="AlphaFoldDB" id="A0A7Y0SDQ1"/>
<gene>
    <name evidence="1" type="ORF">HKB16_01925</name>
</gene>
<evidence type="ECO:0000313" key="1">
    <source>
        <dbReference type="EMBL" id="NMU81629.1"/>
    </source>
</evidence>
<sequence>MLYSVCCNHYFSLTAEQCEMRSLELDRIELKFVIALDAAESGESWEKAFGVDEAAH</sequence>
<dbReference type="EMBL" id="JABCLB010000221">
    <property type="protein sequence ID" value="NMU81629.1"/>
    <property type="molecule type" value="Genomic_DNA"/>
</dbReference>
<dbReference type="RefSeq" id="WP_165386398.1">
    <property type="nucleotide sequence ID" value="NZ_CP041202.1"/>
</dbReference>
<accession>A0A7Y0SDQ1</accession>
<proteinExistence type="predicted"/>
<comment type="caution">
    <text evidence="1">The sequence shown here is derived from an EMBL/GenBank/DDBJ whole genome shotgun (WGS) entry which is preliminary data.</text>
</comment>
<organism evidence="1 2">
    <name type="scientific">Vibrio parahaemolyticus</name>
    <dbReference type="NCBI Taxonomy" id="670"/>
    <lineage>
        <taxon>Bacteria</taxon>
        <taxon>Pseudomonadati</taxon>
        <taxon>Pseudomonadota</taxon>
        <taxon>Gammaproteobacteria</taxon>
        <taxon>Vibrionales</taxon>
        <taxon>Vibrionaceae</taxon>
        <taxon>Vibrio</taxon>
    </lineage>
</organism>